<reference evidence="2" key="1">
    <citation type="journal article" date="2022" name="Plant J.">
        <title>Strategies of tolerance reflected in two North American maple genomes.</title>
        <authorList>
            <person name="McEvoy S.L."/>
            <person name="Sezen U.U."/>
            <person name="Trouern-Trend A."/>
            <person name="McMahon S.M."/>
            <person name="Schaberg P.G."/>
            <person name="Yang J."/>
            <person name="Wegrzyn J.L."/>
            <person name="Swenson N.G."/>
        </authorList>
    </citation>
    <scope>NUCLEOTIDE SEQUENCE</scope>
    <source>
        <strain evidence="2">91603</strain>
    </source>
</reference>
<feature type="compositionally biased region" description="Polar residues" evidence="1">
    <location>
        <begin position="49"/>
        <end position="59"/>
    </location>
</feature>
<sequence>MARKRAFKQKHAEDCSVEKEENLDGPENFDLLYGAWLKASSPIKKSFPGNKSRNYNGGSDASGVEKVNMVNPVQLSTVNPMRNTVRDKGKSVAEDIPIKATAEKCKEVESSKFEFQSQGSRISDNHGIRKGVVAVSRNLGFPLNLKLSDSSLSPKTGKWKMWVREGSRLNIELGLEAQLGKRSLVSPNSDDVKRAKIIFCAEDSSEFSESLSMSRPSPAQWSQ</sequence>
<protein>
    <submittedName>
        <fullName evidence="2">Uncharacterized protein</fullName>
    </submittedName>
</protein>
<dbReference type="Proteomes" id="UP001064489">
    <property type="component" value="Chromosome 2"/>
</dbReference>
<feature type="region of interest" description="Disordered" evidence="1">
    <location>
        <begin position="1"/>
        <end position="22"/>
    </location>
</feature>
<evidence type="ECO:0000256" key="1">
    <source>
        <dbReference type="SAM" id="MobiDB-lite"/>
    </source>
</evidence>
<dbReference type="EMBL" id="JAJSOW010000106">
    <property type="protein sequence ID" value="KAI9160588.1"/>
    <property type="molecule type" value="Genomic_DNA"/>
</dbReference>
<comment type="caution">
    <text evidence="2">The sequence shown here is derived from an EMBL/GenBank/DDBJ whole genome shotgun (WGS) entry which is preliminary data.</text>
</comment>
<name>A0AAD5NJ26_ACENE</name>
<gene>
    <name evidence="2" type="ORF">LWI28_009746</name>
</gene>
<keyword evidence="3" id="KW-1185">Reference proteome</keyword>
<evidence type="ECO:0000313" key="3">
    <source>
        <dbReference type="Proteomes" id="UP001064489"/>
    </source>
</evidence>
<feature type="compositionally biased region" description="Basic and acidic residues" evidence="1">
    <location>
        <begin position="10"/>
        <end position="22"/>
    </location>
</feature>
<proteinExistence type="predicted"/>
<dbReference type="AlphaFoldDB" id="A0AAD5NJ26"/>
<organism evidence="2 3">
    <name type="scientific">Acer negundo</name>
    <name type="common">Box elder</name>
    <dbReference type="NCBI Taxonomy" id="4023"/>
    <lineage>
        <taxon>Eukaryota</taxon>
        <taxon>Viridiplantae</taxon>
        <taxon>Streptophyta</taxon>
        <taxon>Embryophyta</taxon>
        <taxon>Tracheophyta</taxon>
        <taxon>Spermatophyta</taxon>
        <taxon>Magnoliopsida</taxon>
        <taxon>eudicotyledons</taxon>
        <taxon>Gunneridae</taxon>
        <taxon>Pentapetalae</taxon>
        <taxon>rosids</taxon>
        <taxon>malvids</taxon>
        <taxon>Sapindales</taxon>
        <taxon>Sapindaceae</taxon>
        <taxon>Hippocastanoideae</taxon>
        <taxon>Acereae</taxon>
        <taxon>Acer</taxon>
    </lineage>
</organism>
<evidence type="ECO:0000313" key="2">
    <source>
        <dbReference type="EMBL" id="KAI9160588.1"/>
    </source>
</evidence>
<reference evidence="2" key="2">
    <citation type="submission" date="2023-02" db="EMBL/GenBank/DDBJ databases">
        <authorList>
            <person name="Swenson N.G."/>
            <person name="Wegrzyn J.L."/>
            <person name="Mcevoy S.L."/>
        </authorList>
    </citation>
    <scope>NUCLEOTIDE SEQUENCE</scope>
    <source>
        <strain evidence="2">91603</strain>
        <tissue evidence="2">Leaf</tissue>
    </source>
</reference>
<feature type="region of interest" description="Disordered" evidence="1">
    <location>
        <begin position="44"/>
        <end position="63"/>
    </location>
</feature>
<accession>A0AAD5NJ26</accession>